<evidence type="ECO:0000259" key="1">
    <source>
        <dbReference type="PROSITE" id="PS50995"/>
    </source>
</evidence>
<dbReference type="InterPro" id="IPR036390">
    <property type="entry name" value="WH_DNA-bd_sf"/>
</dbReference>
<evidence type="ECO:0000313" key="3">
    <source>
        <dbReference type="Proteomes" id="UP000319255"/>
    </source>
</evidence>
<dbReference type="RefSeq" id="WP_140456420.1">
    <property type="nucleotide sequence ID" value="NZ_VFRP01000065.1"/>
</dbReference>
<dbReference type="SUPFAM" id="SSF46785">
    <property type="entry name" value="Winged helix' DNA-binding domain"/>
    <property type="match status" value="1"/>
</dbReference>
<dbReference type="PANTHER" id="PTHR33164:SF43">
    <property type="entry name" value="HTH-TYPE TRANSCRIPTIONAL REPRESSOR YETL"/>
    <property type="match status" value="1"/>
</dbReference>
<dbReference type="PANTHER" id="PTHR33164">
    <property type="entry name" value="TRANSCRIPTIONAL REGULATOR, MARR FAMILY"/>
    <property type="match status" value="1"/>
</dbReference>
<dbReference type="Gene3D" id="1.10.10.10">
    <property type="entry name" value="Winged helix-like DNA-binding domain superfamily/Winged helix DNA-binding domain"/>
    <property type="match status" value="1"/>
</dbReference>
<dbReference type="Pfam" id="PF12802">
    <property type="entry name" value="MarR_2"/>
    <property type="match status" value="1"/>
</dbReference>
<evidence type="ECO:0000313" key="2">
    <source>
        <dbReference type="EMBL" id="TPE44586.1"/>
    </source>
</evidence>
<protein>
    <submittedName>
        <fullName evidence="2">MarR family transcriptional regulator</fullName>
    </submittedName>
</protein>
<organism evidence="2 3">
    <name type="scientific">Amaricoccus solimangrovi</name>
    <dbReference type="NCBI Taxonomy" id="2589815"/>
    <lineage>
        <taxon>Bacteria</taxon>
        <taxon>Pseudomonadati</taxon>
        <taxon>Pseudomonadota</taxon>
        <taxon>Alphaproteobacteria</taxon>
        <taxon>Rhodobacterales</taxon>
        <taxon>Paracoccaceae</taxon>
        <taxon>Amaricoccus</taxon>
    </lineage>
</organism>
<gene>
    <name evidence="2" type="ORF">FJM51_22945</name>
</gene>
<dbReference type="Proteomes" id="UP000319255">
    <property type="component" value="Unassembled WGS sequence"/>
</dbReference>
<reference evidence="2 3" key="1">
    <citation type="submission" date="2019-06" db="EMBL/GenBank/DDBJ databases">
        <title>A novel bacterium of genus Amaricoccus, isolated from marine sediment.</title>
        <authorList>
            <person name="Huang H."/>
            <person name="Mo K."/>
            <person name="Hu Y."/>
        </authorList>
    </citation>
    <scope>NUCLEOTIDE SEQUENCE [LARGE SCALE GENOMIC DNA]</scope>
    <source>
        <strain evidence="2 3">HB172011</strain>
    </source>
</reference>
<dbReference type="InterPro" id="IPR039422">
    <property type="entry name" value="MarR/SlyA-like"/>
</dbReference>
<keyword evidence="3" id="KW-1185">Reference proteome</keyword>
<accession>A0A501WGB2</accession>
<dbReference type="PROSITE" id="PS50995">
    <property type="entry name" value="HTH_MARR_2"/>
    <property type="match status" value="1"/>
</dbReference>
<dbReference type="AlphaFoldDB" id="A0A501WGB2"/>
<comment type="caution">
    <text evidence="2">The sequence shown here is derived from an EMBL/GenBank/DDBJ whole genome shotgun (WGS) entry which is preliminary data.</text>
</comment>
<proteinExistence type="predicted"/>
<dbReference type="InterPro" id="IPR036388">
    <property type="entry name" value="WH-like_DNA-bd_sf"/>
</dbReference>
<dbReference type="OrthoDB" id="7063965at2"/>
<sequence>MPDRIDREDLRTLASFRRELRSFLSFSEGAALSQGLAPQQHQAILAIAGSEHQALTVGELAETLLLRPHSASGLVTRLEKLGMVERRETASDGRQRLVRLTNEGAAKLAALSSAHRAELRRLRPMLTRLLEALE</sequence>
<feature type="domain" description="HTH marR-type" evidence="1">
    <location>
        <begin position="6"/>
        <end position="134"/>
    </location>
</feature>
<dbReference type="GO" id="GO:0003700">
    <property type="term" value="F:DNA-binding transcription factor activity"/>
    <property type="evidence" value="ECO:0007669"/>
    <property type="project" value="InterPro"/>
</dbReference>
<dbReference type="InterPro" id="IPR000835">
    <property type="entry name" value="HTH_MarR-typ"/>
</dbReference>
<dbReference type="EMBL" id="VFRP01000065">
    <property type="protein sequence ID" value="TPE44586.1"/>
    <property type="molecule type" value="Genomic_DNA"/>
</dbReference>
<dbReference type="SMART" id="SM00347">
    <property type="entry name" value="HTH_MARR"/>
    <property type="match status" value="1"/>
</dbReference>
<dbReference type="GO" id="GO:0006950">
    <property type="term" value="P:response to stress"/>
    <property type="evidence" value="ECO:0007669"/>
    <property type="project" value="TreeGrafter"/>
</dbReference>
<name>A0A501WGB2_9RHOB</name>